<sequence length="47" mass="4899">MTATVPTRDGGDLPGIGTVLRWDEPRSAALFAALAQDRPIPPAVLSP</sequence>
<reference evidence="1 4" key="2">
    <citation type="journal article" date="2019" name="Int. J. Syst. Evol. Microbiol.">
        <title>The Global Catalogue of Microorganisms (GCM) 10K type strain sequencing project: providing services to taxonomists for standard genome sequencing and annotation.</title>
        <authorList>
            <consortium name="The Broad Institute Genomics Platform"/>
            <consortium name="The Broad Institute Genome Sequencing Center for Infectious Disease"/>
            <person name="Wu L."/>
            <person name="Ma J."/>
        </authorList>
    </citation>
    <scope>NUCLEOTIDE SEQUENCE [LARGE SCALE GENOMIC DNA]</scope>
    <source>
        <strain evidence="1 4">JCM 10664</strain>
    </source>
</reference>
<proteinExistence type="predicted"/>
<gene>
    <name evidence="1" type="ORF">GCM10009545_25790</name>
    <name evidence="2" type="ORF">GCM10011581_34160</name>
</gene>
<comment type="caution">
    <text evidence="2">The sequence shown here is derived from an EMBL/GenBank/DDBJ whole genome shotgun (WGS) entry which is preliminary data.</text>
</comment>
<evidence type="ECO:0000313" key="4">
    <source>
        <dbReference type="Proteomes" id="UP001500220"/>
    </source>
</evidence>
<dbReference type="Proteomes" id="UP000597989">
    <property type="component" value="Unassembled WGS sequence"/>
</dbReference>
<evidence type="ECO:0000313" key="1">
    <source>
        <dbReference type="EMBL" id="GAA0522507.1"/>
    </source>
</evidence>
<reference evidence="1" key="4">
    <citation type="submission" date="2023-12" db="EMBL/GenBank/DDBJ databases">
        <authorList>
            <person name="Sun Q."/>
            <person name="Inoue M."/>
        </authorList>
    </citation>
    <scope>NUCLEOTIDE SEQUENCE</scope>
    <source>
        <strain evidence="1">JCM 10664</strain>
    </source>
</reference>
<keyword evidence="4" id="KW-1185">Reference proteome</keyword>
<accession>A0A917NEX4</accession>
<dbReference type="RefSeq" id="WP_188988847.1">
    <property type="nucleotide sequence ID" value="NZ_BAAAHC010000009.1"/>
</dbReference>
<dbReference type="AlphaFoldDB" id="A0A917NEX4"/>
<evidence type="ECO:0000313" key="2">
    <source>
        <dbReference type="EMBL" id="GGI94209.1"/>
    </source>
</evidence>
<dbReference type="EMBL" id="BMMT01000012">
    <property type="protein sequence ID" value="GGI94209.1"/>
    <property type="molecule type" value="Genomic_DNA"/>
</dbReference>
<reference evidence="2" key="3">
    <citation type="submission" date="2020-09" db="EMBL/GenBank/DDBJ databases">
        <authorList>
            <person name="Sun Q."/>
            <person name="Zhou Y."/>
        </authorList>
    </citation>
    <scope>NUCLEOTIDE SEQUENCE</scope>
    <source>
        <strain evidence="2">CGMCC 4.7206</strain>
    </source>
</reference>
<evidence type="ECO:0000313" key="3">
    <source>
        <dbReference type="Proteomes" id="UP000597989"/>
    </source>
</evidence>
<dbReference type="Proteomes" id="UP001500220">
    <property type="component" value="Unassembled WGS sequence"/>
</dbReference>
<name>A0A917NEX4_9PSEU</name>
<dbReference type="EMBL" id="BAAAHC010000009">
    <property type="protein sequence ID" value="GAA0522507.1"/>
    <property type="molecule type" value="Genomic_DNA"/>
</dbReference>
<organism evidence="2 3">
    <name type="scientific">Saccharopolyspora thermophila</name>
    <dbReference type="NCBI Taxonomy" id="89367"/>
    <lineage>
        <taxon>Bacteria</taxon>
        <taxon>Bacillati</taxon>
        <taxon>Actinomycetota</taxon>
        <taxon>Actinomycetes</taxon>
        <taxon>Pseudonocardiales</taxon>
        <taxon>Pseudonocardiaceae</taxon>
        <taxon>Saccharopolyspora</taxon>
    </lineage>
</organism>
<reference evidence="2 3" key="1">
    <citation type="journal article" date="2014" name="Int. J. Syst. Evol. Microbiol.">
        <title>Complete genome sequence of Corynebacterium casei LMG S-19264T (=DSM 44701T), isolated from a smear-ripened cheese.</title>
        <authorList>
            <consortium name="US DOE Joint Genome Institute (JGI-PGF)"/>
            <person name="Walter F."/>
            <person name="Albersmeier A."/>
            <person name="Kalinowski J."/>
            <person name="Ruckert C."/>
        </authorList>
    </citation>
    <scope>NUCLEOTIDE SEQUENCE [LARGE SCALE GENOMIC DNA]</scope>
    <source>
        <strain evidence="2 3">CGMCC 4.7206</strain>
    </source>
</reference>
<protein>
    <submittedName>
        <fullName evidence="2">Uncharacterized protein</fullName>
    </submittedName>
</protein>